<dbReference type="Pfam" id="PF16755">
    <property type="entry name" value="Beta-prop_NUP159_NUP214"/>
    <property type="match status" value="1"/>
</dbReference>
<comment type="subcellular location">
    <subcellularLocation>
        <location evidence="1">Nucleus</location>
    </subcellularLocation>
</comment>
<accession>A0A1C7M5Y7</accession>
<dbReference type="OMA" id="RGQCASI"/>
<keyword evidence="8" id="KW-1185">Reference proteome</keyword>
<dbReference type="SUPFAM" id="SSF117289">
    <property type="entry name" value="Nucleoporin domain"/>
    <property type="match status" value="1"/>
</dbReference>
<dbReference type="GO" id="GO:0005634">
    <property type="term" value="C:nucleus"/>
    <property type="evidence" value="ECO:0007669"/>
    <property type="project" value="UniProtKB-SubCell"/>
</dbReference>
<feature type="region of interest" description="Disordered" evidence="5">
    <location>
        <begin position="890"/>
        <end position="1247"/>
    </location>
</feature>
<feature type="compositionally biased region" description="Low complexity" evidence="5">
    <location>
        <begin position="466"/>
        <end position="491"/>
    </location>
</feature>
<feature type="compositionally biased region" description="Low complexity" evidence="5">
    <location>
        <begin position="1597"/>
        <end position="1608"/>
    </location>
</feature>
<dbReference type="Gene3D" id="2.130.10.10">
    <property type="entry name" value="YVTN repeat-like/Quinoprotein amine dehydrogenase"/>
    <property type="match status" value="1"/>
</dbReference>
<feature type="compositionally biased region" description="Polar residues" evidence="5">
    <location>
        <begin position="1139"/>
        <end position="1149"/>
    </location>
</feature>
<evidence type="ECO:0000256" key="3">
    <source>
        <dbReference type="ARBA" id="ARBA00023242"/>
    </source>
</evidence>
<organism evidence="7 8">
    <name type="scientific">Grifola frondosa</name>
    <name type="common">Maitake</name>
    <name type="synonym">Polyporus frondosus</name>
    <dbReference type="NCBI Taxonomy" id="5627"/>
    <lineage>
        <taxon>Eukaryota</taxon>
        <taxon>Fungi</taxon>
        <taxon>Dikarya</taxon>
        <taxon>Basidiomycota</taxon>
        <taxon>Agaricomycotina</taxon>
        <taxon>Agaricomycetes</taxon>
        <taxon>Polyporales</taxon>
        <taxon>Grifolaceae</taxon>
        <taxon>Grifola</taxon>
    </lineage>
</organism>
<evidence type="ECO:0000256" key="1">
    <source>
        <dbReference type="ARBA" id="ARBA00004123"/>
    </source>
</evidence>
<keyword evidence="3" id="KW-0539">Nucleus</keyword>
<feature type="compositionally biased region" description="Low complexity" evidence="5">
    <location>
        <begin position="1089"/>
        <end position="1102"/>
    </location>
</feature>
<feature type="domain" description="Nucleoporin Nup159/Nup146 N-terminal" evidence="6">
    <location>
        <begin position="49"/>
        <end position="441"/>
    </location>
</feature>
<dbReference type="Proteomes" id="UP000092993">
    <property type="component" value="Unassembled WGS sequence"/>
</dbReference>
<evidence type="ECO:0000256" key="2">
    <source>
        <dbReference type="ARBA" id="ARBA00022448"/>
    </source>
</evidence>
<proteinExistence type="predicted"/>
<protein>
    <recommendedName>
        <fullName evidence="6">Nucleoporin Nup159/Nup146 N-terminal domain-containing protein</fullName>
    </recommendedName>
</protein>
<feature type="compositionally biased region" description="Basic residues" evidence="5">
    <location>
        <begin position="1640"/>
        <end position="1651"/>
    </location>
</feature>
<feature type="compositionally biased region" description="Low complexity" evidence="5">
    <location>
        <begin position="1026"/>
        <end position="1037"/>
    </location>
</feature>
<feature type="compositionally biased region" description="Pro residues" evidence="5">
    <location>
        <begin position="1163"/>
        <end position="1174"/>
    </location>
</feature>
<reference evidence="7 8" key="1">
    <citation type="submission" date="2016-03" db="EMBL/GenBank/DDBJ databases">
        <title>Whole genome sequencing of Grifola frondosa 9006-11.</title>
        <authorList>
            <person name="Min B."/>
            <person name="Park H."/>
            <person name="Kim J.-G."/>
            <person name="Cho H."/>
            <person name="Oh Y.-L."/>
            <person name="Kong W.-S."/>
            <person name="Choi I.-G."/>
        </authorList>
    </citation>
    <scope>NUCLEOTIDE SEQUENCE [LARGE SCALE GENOMIC DNA]</scope>
    <source>
        <strain evidence="7 8">9006-11</strain>
    </source>
</reference>
<feature type="compositionally biased region" description="Acidic residues" evidence="5">
    <location>
        <begin position="956"/>
        <end position="991"/>
    </location>
</feature>
<sequence length="1668" mass="172954">MITQVQRISREASVKDADFLALRLLNKRGRLRLSPEPIELDVLPGRGPLFAVANSKGWFVAAIVDSNSKCSLILSPLSELHPTFSSSPSDSGEILLKPQRTVPLPGVPNTLVFAHNDTRLLVELGEGSIRVYDTAKLFSEGADVNALHSFPGGGEASKEMLPNPGDASELVAVLRRPLEGSDILLVEILDVQNMSSLGGWRSAGTSNTMPTASERTIIVLPFNLLITSPVSWSPKGKQLAIGLESGDIVTFNPTPTSAIRSFIPCPPVANNLSVISTVWLSNPEFHTIYAAPGNLTTDAAQTHVVLSFDHKTNTVGDVTLNTPYMPYPALRPPGSFTVVLRSWEPARFLIFVGDSSSSDIGLIGSLAEPGVPPLQTWYNLDLEETSTPSVPLDKEMFDTVLLGLALDLTASESVSYTAPSGEEVDVPPPPIMYAYSNDGTLSGWHIINTKGSAYPGMVVSSAGSIPSTTPAADSTPTVISSSLAPSMSSSSIPEEPMTTDTDKDAMTTDTDTGFGGLSLGGGSTEPRAGFGTNTMFGQPAPVSSSSSLSAFGSSPLKPAVGFGAFANQGPSPFGAFTPKPPGETTAIPTPTQTTSPSFGQTGFGKAASGQGAFGQAASGPGAFGQGASGQSAFGKPSFGQPAFGQSGFGQPSFGQPAFGKSAFGAVSSSPTLSTPSSSGGGFAAFAQAGPTGFGGIAQNAPSANAKPVWALLDSSTESKANGQPSSVFGGGSVGISPIVSDGASVTLPSTTPATSPVQAKTPSSGGAFGNLTTSTVGFGKIGAGFGAFGSSTNISSPFFQTAKMSEASQPVSVFGAVSPSSVQKGAATPTFGSPSALGKAPSIFGKPSLETSSTTPTTTPMKTGAFSAFSGATSAFGSLAGSGKSFSDLLRETSTTSENPPSVFGKPAAQTSAAAGSGPSQPPVSVFAKLKQDAERLSSQTSEAANLPEEGTSAVSEDEDAEGEEFEETPEDDVGLFLTDSEEESESEEGDIYATESPPRSPTGPTKPSLPTAAQEPSVVAPVETPSDVAAPSSPAPTLTSEQGPAERALEASNIPFESPTGNEPPAPSAIPTSDYVEKGESPAAPELTKTPTGPPAKTAPGDFAGRPSSAPPVLTPSPSLFSGLGVGRPSTRPARSSPLASQPITNETEGIEQSPAAKGKPPEPPVQPSPPPVLSAFAAPSAPKPRVQTPPPLSALGATPLPSATPFSLAPRTSPAPAPQVSTLFGGEPTPPAAASPVTSTPTFGGTGVLGGPAVFKAKPPPVAADNSLAEGMQSECAHLYVTLAKELEDVRPPRPTHRRDTHTHLQLRSLALEASARKELLGRAGNGSRSRADLGDPTKWVVGDATQFAQIMKSVEKDIAVFETEKATYIGGICDLESNMLKGVEHNDYHCIHIIIRFLSATTRKEEVIRFTKASQDAEFAKMLKARTLGPEHLETQSQLRRDIRTIRGRIQQLEDHIQASKKKLNSMKSGKAAFRPPSLDTVNRTYRNIDLAIEQQEDEVASLASRMVKLELKGAQTLLPERDKRLPDNNRASKITPSVVVSTAAALNAEVAAQKLKRALLRSRKEPLLNTQAVSAPQVPKLGETPRKTIKAEPTTPSLFTSPSSGLAWTPPSAGQPEWSLPPFEPDNFSPTPLSNSRHRSPGNKLHAKPIQLKKAPRPLHLPRV</sequence>
<comment type="caution">
    <text evidence="7">The sequence shown here is derived from an EMBL/GenBank/DDBJ whole genome shotgun (WGS) entry which is preliminary data.</text>
</comment>
<feature type="compositionally biased region" description="Basic residues" evidence="5">
    <location>
        <begin position="1658"/>
        <end position="1668"/>
    </location>
</feature>
<evidence type="ECO:0000313" key="8">
    <source>
        <dbReference type="Proteomes" id="UP000092993"/>
    </source>
</evidence>
<feature type="compositionally biased region" description="Low complexity" evidence="5">
    <location>
        <begin position="851"/>
        <end position="860"/>
    </location>
</feature>
<feature type="coiled-coil region" evidence="4">
    <location>
        <begin position="1439"/>
        <end position="1516"/>
    </location>
</feature>
<keyword evidence="2" id="KW-0813">Transport</keyword>
<feature type="region of interest" description="Disordered" evidence="5">
    <location>
        <begin position="826"/>
        <end position="860"/>
    </location>
</feature>
<dbReference type="OrthoDB" id="248320at2759"/>
<dbReference type="InterPro" id="IPR039462">
    <property type="entry name" value="Nup159/Nup146_N"/>
</dbReference>
<feature type="compositionally biased region" description="Low complexity" evidence="5">
    <location>
        <begin position="601"/>
        <end position="620"/>
    </location>
</feature>
<feature type="region of interest" description="Disordered" evidence="5">
    <location>
        <begin position="1575"/>
        <end position="1668"/>
    </location>
</feature>
<evidence type="ECO:0000256" key="4">
    <source>
        <dbReference type="SAM" id="Coils"/>
    </source>
</evidence>
<keyword evidence="4" id="KW-0175">Coiled coil</keyword>
<evidence type="ECO:0000259" key="6">
    <source>
        <dbReference type="Pfam" id="PF16755"/>
    </source>
</evidence>
<gene>
    <name evidence="7" type="ORF">A0H81_07501</name>
</gene>
<evidence type="ECO:0000313" key="7">
    <source>
        <dbReference type="EMBL" id="OBZ72331.1"/>
    </source>
</evidence>
<feature type="region of interest" description="Disordered" evidence="5">
    <location>
        <begin position="464"/>
        <end position="521"/>
    </location>
</feature>
<dbReference type="STRING" id="5627.A0A1C7M5Y7"/>
<dbReference type="InterPro" id="IPR015943">
    <property type="entry name" value="WD40/YVTN_repeat-like_dom_sf"/>
</dbReference>
<feature type="region of interest" description="Disordered" evidence="5">
    <location>
        <begin position="601"/>
        <end position="651"/>
    </location>
</feature>
<evidence type="ECO:0000256" key="5">
    <source>
        <dbReference type="SAM" id="MobiDB-lite"/>
    </source>
</evidence>
<dbReference type="EMBL" id="LUGG01000009">
    <property type="protein sequence ID" value="OBZ72331.1"/>
    <property type="molecule type" value="Genomic_DNA"/>
</dbReference>
<name>A0A1C7M5Y7_GRIFR</name>